<feature type="compositionally biased region" description="Low complexity" evidence="1">
    <location>
        <begin position="351"/>
        <end position="362"/>
    </location>
</feature>
<dbReference type="EMBL" id="JAETXL010000005">
    <property type="protein sequence ID" value="MBL6277773.1"/>
    <property type="molecule type" value="Genomic_DNA"/>
</dbReference>
<keyword evidence="2" id="KW-0472">Membrane</keyword>
<feature type="transmembrane region" description="Helical" evidence="2">
    <location>
        <begin position="256"/>
        <end position="278"/>
    </location>
</feature>
<feature type="transmembrane region" description="Helical" evidence="2">
    <location>
        <begin position="52"/>
        <end position="69"/>
    </location>
</feature>
<feature type="compositionally biased region" description="Low complexity" evidence="1">
    <location>
        <begin position="736"/>
        <end position="748"/>
    </location>
</feature>
<feature type="compositionally biased region" description="Low complexity" evidence="1">
    <location>
        <begin position="465"/>
        <end position="481"/>
    </location>
</feature>
<evidence type="ECO:0000256" key="1">
    <source>
        <dbReference type="SAM" id="MobiDB-lite"/>
    </source>
</evidence>
<feature type="compositionally biased region" description="Low complexity" evidence="1">
    <location>
        <begin position="581"/>
        <end position="613"/>
    </location>
</feature>
<keyword evidence="4" id="KW-1185">Reference proteome</keyword>
<keyword evidence="2" id="KW-1133">Transmembrane helix</keyword>
<sequence length="838" mass="83877">MANRTLSRLLLTAFGVSLLAGAGQLGLAFGFGIVRLTGAFSGATVNQWPAQLVWVGWFAANAAVIGAVLTERTARQDRQLTGTGRQLAVAGSAALGATVVAPLCMQPARNAELISVDPVWAVAICAVLGAIVGAGAALAVLVRPPFAWNMAAVAGAVWLIALLSVVPSLGASGPLTPVRLGVLEPVWFSADTAQRLALLVLPMTTLLAGVAGGWAARWRGHPPLVSGPSGVAGPVLVAFAYLAAGPGDSADRYQLAPYYGALIAIAVGALGSTAAALLPWPLTGRSRPDTQAIEPTAILQPLPPTPALPTSPSRPTGQQPADPPPHWQWPDQRTSSLPTAAGAAPTRPDTPSLSAPASSGPAEHTTVGAEDTSPAATEKSVDAPPTTAGAGLDAQELSAADDRHPAPAPTGRTSAAAAPAPADAATTTGEPLRPDAPASAETPATPDDAELAVDPAPVGDGSDIPRAGRTARSPRAAARPSTPGPASPSDPTSGQAPTPGQASPSDPAPASGPLADPASAGKTPTPRRTRKPRTSTTAVGSAQPSEDGQAPAPTLHQPAHVVPDANLAVPDTAPPADTRSATAEPAADTQPAAAPPAADTQPVAHTTGSPWPTGGTGGSAATVRPEPTPRPRHRLSLPELNAAASWNAFAPTRPADPQPGDEKTGAAQEGPAAGGPTAVEPPTPIGRGGTDPAPPTGPAAAPTGPAATSPAGLDPASPAGLDPVTTAREVSAAFAAAPSLSSDPAATARDLSAAFTKPPAVAPEDVQPSGERDKGLRGLFRRGKPRPDNTEGGEEPLPAQDEEYVDWVTGLGRPVADDEPEPKKSRRSLRSTGRHHRD</sequence>
<feature type="transmembrane region" description="Helical" evidence="2">
    <location>
        <begin position="120"/>
        <end position="141"/>
    </location>
</feature>
<organism evidence="3 4">
    <name type="scientific">Micromonospora fiedleri</name>
    <dbReference type="NCBI Taxonomy" id="1157498"/>
    <lineage>
        <taxon>Bacteria</taxon>
        <taxon>Bacillati</taxon>
        <taxon>Actinomycetota</taxon>
        <taxon>Actinomycetes</taxon>
        <taxon>Micromonosporales</taxon>
        <taxon>Micromonosporaceae</taxon>
        <taxon>Micromonospora</taxon>
    </lineage>
</organism>
<feature type="transmembrane region" description="Helical" evidence="2">
    <location>
        <begin position="196"/>
        <end position="216"/>
    </location>
</feature>
<feature type="compositionally biased region" description="Low complexity" evidence="1">
    <location>
        <begin position="499"/>
        <end position="524"/>
    </location>
</feature>
<feature type="compositionally biased region" description="Low complexity" evidence="1">
    <location>
        <begin position="698"/>
        <end position="712"/>
    </location>
</feature>
<accession>A0ABS1UN38</accession>
<evidence type="ECO:0000313" key="3">
    <source>
        <dbReference type="EMBL" id="MBL6277773.1"/>
    </source>
</evidence>
<dbReference type="Proteomes" id="UP000661193">
    <property type="component" value="Unassembled WGS sequence"/>
</dbReference>
<reference evidence="3 4" key="1">
    <citation type="submission" date="2021-01" db="EMBL/GenBank/DDBJ databases">
        <title>Genome sequencing of Micromonospora fiedleri MG-37.</title>
        <authorList>
            <person name="Moreland P.E.J."/>
            <person name="Stach J.E.M."/>
        </authorList>
    </citation>
    <scope>NUCLEOTIDE SEQUENCE [LARGE SCALE GENOMIC DNA]</scope>
    <source>
        <strain evidence="3 4">MG-37</strain>
    </source>
</reference>
<evidence type="ECO:0000256" key="2">
    <source>
        <dbReference type="SAM" id="Phobius"/>
    </source>
</evidence>
<dbReference type="RefSeq" id="WP_203222368.1">
    <property type="nucleotide sequence ID" value="NZ_JAETXL010000005.1"/>
</dbReference>
<feature type="transmembrane region" description="Helical" evidence="2">
    <location>
        <begin position="153"/>
        <end position="176"/>
    </location>
</feature>
<comment type="caution">
    <text evidence="3">The sequence shown here is derived from an EMBL/GenBank/DDBJ whole genome shotgun (WGS) entry which is preliminary data.</text>
</comment>
<feature type="compositionally biased region" description="Low complexity" evidence="1">
    <location>
        <begin position="665"/>
        <end position="678"/>
    </location>
</feature>
<feature type="region of interest" description="Disordered" evidence="1">
    <location>
        <begin position="296"/>
        <end position="724"/>
    </location>
</feature>
<protein>
    <submittedName>
        <fullName evidence="3">Uncharacterized protein</fullName>
    </submittedName>
</protein>
<name>A0ABS1UN38_9ACTN</name>
<feature type="compositionally biased region" description="Low complexity" evidence="1">
    <location>
        <begin position="409"/>
        <end position="428"/>
    </location>
</feature>
<feature type="transmembrane region" description="Helical" evidence="2">
    <location>
        <begin position="223"/>
        <end position="244"/>
    </location>
</feature>
<gene>
    <name evidence="3" type="ORF">JMF97_16565</name>
</gene>
<evidence type="ECO:0000313" key="4">
    <source>
        <dbReference type="Proteomes" id="UP000661193"/>
    </source>
</evidence>
<proteinExistence type="predicted"/>
<feature type="region of interest" description="Disordered" evidence="1">
    <location>
        <begin position="736"/>
        <end position="838"/>
    </location>
</feature>
<keyword evidence="2" id="KW-0812">Transmembrane</keyword>
<feature type="compositionally biased region" description="Basic residues" evidence="1">
    <location>
        <begin position="824"/>
        <end position="838"/>
    </location>
</feature>